<protein>
    <recommendedName>
        <fullName evidence="6">Seryl-tRNA synthetase</fullName>
    </recommendedName>
</protein>
<dbReference type="Proteomes" id="UP000185221">
    <property type="component" value="Unassembled WGS sequence"/>
</dbReference>
<reference evidence="5" key="1">
    <citation type="submission" date="2016-11" db="EMBL/GenBank/DDBJ databases">
        <authorList>
            <person name="Varghese N."/>
            <person name="Submissions S."/>
        </authorList>
    </citation>
    <scope>NUCLEOTIDE SEQUENCE [LARGE SCALE GENOMIC DNA]</scope>
    <source>
        <strain evidence="5">DSM 15292</strain>
    </source>
</reference>
<keyword evidence="2" id="KW-0472">Membrane</keyword>
<evidence type="ECO:0000256" key="3">
    <source>
        <dbReference type="SAM" id="SignalP"/>
    </source>
</evidence>
<feature type="transmembrane region" description="Helical" evidence="2">
    <location>
        <begin position="85"/>
        <end position="103"/>
    </location>
</feature>
<dbReference type="EMBL" id="FSRC01000002">
    <property type="protein sequence ID" value="SIO06643.1"/>
    <property type="molecule type" value="Genomic_DNA"/>
</dbReference>
<sequence>MKKLLAIFALFLSIQFVHAEPAIENESKKGKTELTEAQKIRAAEMKARLNEIKAMDFKSMSKDEIKDIRTELKEMKAEAKAEKNGIFLSVGAIIIIILLLILIL</sequence>
<gene>
    <name evidence="4" type="ORF">SAMN05444394_3230</name>
</gene>
<keyword evidence="2" id="KW-0812">Transmembrane</keyword>
<dbReference type="STRING" id="226505.SAMN05444394_3230"/>
<accession>A0A1N6GGK0</accession>
<keyword evidence="5" id="KW-1185">Reference proteome</keyword>
<evidence type="ECO:0000313" key="4">
    <source>
        <dbReference type="EMBL" id="SIO06643.1"/>
    </source>
</evidence>
<organism evidence="4 5">
    <name type="scientific">Algoriphagus halophilus</name>
    <dbReference type="NCBI Taxonomy" id="226505"/>
    <lineage>
        <taxon>Bacteria</taxon>
        <taxon>Pseudomonadati</taxon>
        <taxon>Bacteroidota</taxon>
        <taxon>Cytophagia</taxon>
        <taxon>Cytophagales</taxon>
        <taxon>Cyclobacteriaceae</taxon>
        <taxon>Algoriphagus</taxon>
    </lineage>
</organism>
<feature type="chain" id="PRO_5012274991" description="Seryl-tRNA synthetase" evidence="3">
    <location>
        <begin position="20"/>
        <end position="104"/>
    </location>
</feature>
<name>A0A1N6GGK0_9BACT</name>
<proteinExistence type="predicted"/>
<evidence type="ECO:0008006" key="6">
    <source>
        <dbReference type="Google" id="ProtNLM"/>
    </source>
</evidence>
<keyword evidence="3" id="KW-0732">Signal</keyword>
<evidence type="ECO:0000313" key="5">
    <source>
        <dbReference type="Proteomes" id="UP000185221"/>
    </source>
</evidence>
<dbReference type="RefSeq" id="WP_074225980.1">
    <property type="nucleotide sequence ID" value="NZ_FSRC01000002.1"/>
</dbReference>
<feature type="coiled-coil region" evidence="1">
    <location>
        <begin position="58"/>
        <end position="85"/>
    </location>
</feature>
<feature type="signal peptide" evidence="3">
    <location>
        <begin position="1"/>
        <end position="19"/>
    </location>
</feature>
<keyword evidence="1" id="KW-0175">Coiled coil</keyword>
<keyword evidence="2" id="KW-1133">Transmembrane helix</keyword>
<evidence type="ECO:0000256" key="1">
    <source>
        <dbReference type="SAM" id="Coils"/>
    </source>
</evidence>
<evidence type="ECO:0000256" key="2">
    <source>
        <dbReference type="SAM" id="Phobius"/>
    </source>
</evidence>
<dbReference type="AlphaFoldDB" id="A0A1N6GGK0"/>
<dbReference type="OrthoDB" id="964337at2"/>